<dbReference type="SUPFAM" id="SSF53335">
    <property type="entry name" value="S-adenosyl-L-methionine-dependent methyltransferases"/>
    <property type="match status" value="1"/>
</dbReference>
<evidence type="ECO:0000256" key="2">
    <source>
        <dbReference type="ARBA" id="ARBA00022603"/>
    </source>
</evidence>
<evidence type="ECO:0000313" key="6">
    <source>
        <dbReference type="Proteomes" id="UP001501671"/>
    </source>
</evidence>
<dbReference type="NCBIfam" id="TIGR00027">
    <property type="entry name" value="mthyl_TIGR00027"/>
    <property type="match status" value="1"/>
</dbReference>
<name>A0ABP8GMX8_9BURK</name>
<protein>
    <recommendedName>
        <fullName evidence="4">S-adenosyl-L-methionine-dependent methyltransferase</fullName>
        <ecNumber evidence="4">2.1.1.-</ecNumber>
    </recommendedName>
</protein>
<dbReference type="GO" id="GO:0008168">
    <property type="term" value="F:methyltransferase activity"/>
    <property type="evidence" value="ECO:0007669"/>
    <property type="project" value="UniProtKB-KW"/>
</dbReference>
<dbReference type="Pfam" id="PF04072">
    <property type="entry name" value="LCM"/>
    <property type="match status" value="1"/>
</dbReference>
<organism evidence="5 6">
    <name type="scientific">Pigmentiphaga soli</name>
    <dbReference type="NCBI Taxonomy" id="1007095"/>
    <lineage>
        <taxon>Bacteria</taxon>
        <taxon>Pseudomonadati</taxon>
        <taxon>Pseudomonadota</taxon>
        <taxon>Betaproteobacteria</taxon>
        <taxon>Burkholderiales</taxon>
        <taxon>Alcaligenaceae</taxon>
        <taxon>Pigmentiphaga</taxon>
    </lineage>
</organism>
<keyword evidence="3" id="KW-0808">Transferase</keyword>
<dbReference type="EC" id="2.1.1.-" evidence="4"/>
<dbReference type="InterPro" id="IPR007213">
    <property type="entry name" value="Ppm1/Ppm2/Tcmp"/>
</dbReference>
<dbReference type="GO" id="GO:0032259">
    <property type="term" value="P:methylation"/>
    <property type="evidence" value="ECO:0007669"/>
    <property type="project" value="UniProtKB-KW"/>
</dbReference>
<dbReference type="PANTHER" id="PTHR43619">
    <property type="entry name" value="S-ADENOSYL-L-METHIONINE-DEPENDENT METHYLTRANSFERASE YKTD-RELATED"/>
    <property type="match status" value="1"/>
</dbReference>
<comment type="similarity">
    <text evidence="1 4">Belongs to the UPF0677 family.</text>
</comment>
<sequence>MMQGKANLAPESTAERTALWRALHVEIDAAPHVFEDRVGLRLLAPGAEWRRRPDMDPDFTKTFRASMVARARFVEDLVIEQADRGVAQYVILGAGIDTFAQRRTDVACRMRIFEVDQPAPQEWKRQRLTALGYGIPEWLRFVPVDFEAGGSVWQALAEAGFDAKQSAIIASTGVSMYLTKEATLATFRQVAALAPGSTLAMTFMLPLYLMPPDVRLQLGQALEGARASGTPFISLFAPEEIMAMARSAGFQDVRHVPPSALAQRYFTNRKDGLQLSSAEEFLVATT</sequence>
<dbReference type="InterPro" id="IPR011610">
    <property type="entry name" value="SAM_mthyl_Trfase_ML2640-like"/>
</dbReference>
<dbReference type="InterPro" id="IPR029063">
    <property type="entry name" value="SAM-dependent_MTases_sf"/>
</dbReference>
<comment type="caution">
    <text evidence="5">The sequence shown here is derived from an EMBL/GenBank/DDBJ whole genome shotgun (WGS) entry which is preliminary data.</text>
</comment>
<evidence type="ECO:0000256" key="1">
    <source>
        <dbReference type="ARBA" id="ARBA00008138"/>
    </source>
</evidence>
<evidence type="ECO:0000313" key="5">
    <source>
        <dbReference type="EMBL" id="GAA4327341.1"/>
    </source>
</evidence>
<evidence type="ECO:0000256" key="4">
    <source>
        <dbReference type="RuleBase" id="RU362030"/>
    </source>
</evidence>
<reference evidence="6" key="1">
    <citation type="journal article" date="2019" name="Int. J. Syst. Evol. Microbiol.">
        <title>The Global Catalogue of Microorganisms (GCM) 10K type strain sequencing project: providing services to taxonomists for standard genome sequencing and annotation.</title>
        <authorList>
            <consortium name="The Broad Institute Genomics Platform"/>
            <consortium name="The Broad Institute Genome Sequencing Center for Infectious Disease"/>
            <person name="Wu L."/>
            <person name="Ma J."/>
        </authorList>
    </citation>
    <scope>NUCLEOTIDE SEQUENCE [LARGE SCALE GENOMIC DNA]</scope>
    <source>
        <strain evidence="6">JCM 17666</strain>
    </source>
</reference>
<dbReference type="EMBL" id="BAABFO010000004">
    <property type="protein sequence ID" value="GAA4327341.1"/>
    <property type="molecule type" value="Genomic_DNA"/>
</dbReference>
<accession>A0ABP8GMX8</accession>
<dbReference type="PANTHER" id="PTHR43619:SF2">
    <property type="entry name" value="S-ADENOSYL-L-METHIONINE-DEPENDENT METHYLTRANSFERASES SUPERFAMILY PROTEIN"/>
    <property type="match status" value="1"/>
</dbReference>
<proteinExistence type="inferred from homology"/>
<keyword evidence="6" id="KW-1185">Reference proteome</keyword>
<keyword evidence="2 4" id="KW-0489">Methyltransferase</keyword>
<gene>
    <name evidence="5" type="ORF">GCM10023144_11850</name>
</gene>
<dbReference type="Gene3D" id="3.40.50.150">
    <property type="entry name" value="Vaccinia Virus protein VP39"/>
    <property type="match status" value="1"/>
</dbReference>
<dbReference type="Proteomes" id="UP001501671">
    <property type="component" value="Unassembled WGS sequence"/>
</dbReference>
<evidence type="ECO:0000256" key="3">
    <source>
        <dbReference type="ARBA" id="ARBA00022679"/>
    </source>
</evidence>
<keyword evidence="4" id="KW-0949">S-adenosyl-L-methionine</keyword>
<comment type="function">
    <text evidence="4">Exhibits S-adenosyl-L-methionine-dependent methyltransferase activity.</text>
</comment>